<name>A0A6J8C5K4_MYTCO</name>
<evidence type="ECO:0000313" key="2">
    <source>
        <dbReference type="Proteomes" id="UP000507470"/>
    </source>
</evidence>
<dbReference type="AlphaFoldDB" id="A0A6J8C5K4"/>
<gene>
    <name evidence="1" type="ORF">MCOR_26016</name>
</gene>
<reference evidence="1 2" key="1">
    <citation type="submission" date="2020-06" db="EMBL/GenBank/DDBJ databases">
        <authorList>
            <person name="Li R."/>
            <person name="Bekaert M."/>
        </authorList>
    </citation>
    <scope>NUCLEOTIDE SEQUENCE [LARGE SCALE GENOMIC DNA]</scope>
    <source>
        <strain evidence="2">wild</strain>
    </source>
</reference>
<dbReference type="Proteomes" id="UP000507470">
    <property type="component" value="Unassembled WGS sequence"/>
</dbReference>
<organism evidence="1 2">
    <name type="scientific">Mytilus coruscus</name>
    <name type="common">Sea mussel</name>
    <dbReference type="NCBI Taxonomy" id="42192"/>
    <lineage>
        <taxon>Eukaryota</taxon>
        <taxon>Metazoa</taxon>
        <taxon>Spiralia</taxon>
        <taxon>Lophotrochozoa</taxon>
        <taxon>Mollusca</taxon>
        <taxon>Bivalvia</taxon>
        <taxon>Autobranchia</taxon>
        <taxon>Pteriomorphia</taxon>
        <taxon>Mytilida</taxon>
        <taxon>Mytiloidea</taxon>
        <taxon>Mytilidae</taxon>
        <taxon>Mytilinae</taxon>
        <taxon>Mytilus</taxon>
    </lineage>
</organism>
<protein>
    <submittedName>
        <fullName evidence="1">Uncharacterized protein</fullName>
    </submittedName>
</protein>
<keyword evidence="2" id="KW-1185">Reference proteome</keyword>
<proteinExistence type="predicted"/>
<sequence>MAVVLNGKSIPSQLIGGRVHSLLEVLLNTHVLNSCMFITVGVIPPPDDLNENVGNSRQQYVVNVFHGYERHVKIKKGFYLGYAEPVNEIIDDISSIRETLNIRQVHLPQVSNYGQEDYTSETRQVYDDGVYTQYFHHPISAGPNSPAPSIVTASCSAGIESKLITTIRSRPHQCFVCGLVTHGKMRRHVLKTHLPWNWEPHTTCWSCVQEAQAGSVAHRHTMEHGVEGTVFDEDHMHL</sequence>
<accession>A0A6J8C5K4</accession>
<dbReference type="EMBL" id="CACVKT020004646">
    <property type="protein sequence ID" value="CAC5390972.1"/>
    <property type="molecule type" value="Genomic_DNA"/>
</dbReference>
<evidence type="ECO:0000313" key="1">
    <source>
        <dbReference type="EMBL" id="CAC5390972.1"/>
    </source>
</evidence>